<dbReference type="OrthoDB" id="3238779at2"/>
<reference evidence="1 2" key="1">
    <citation type="submission" date="2017-11" db="EMBL/GenBank/DDBJ databases">
        <title>Draft genome of actinobacteria isolated from guarana (Paullinia cupana (Mart.) Ducke.</title>
        <authorList>
            <person name="Siqueira K.A."/>
            <person name="Liotti R.G."/>
            <person name="Mendes T.A.O."/>
            <person name="Soares M.A."/>
        </authorList>
    </citation>
    <scope>NUCLEOTIDE SEQUENCE [LARGE SCALE GENOMIC DNA]</scope>
    <source>
        <strain evidence="1 2">193</strain>
    </source>
</reference>
<keyword evidence="2" id="KW-1185">Reference proteome</keyword>
<dbReference type="AlphaFoldDB" id="A0A3M0IBY8"/>
<name>A0A3M0IBY8_9ACTN</name>
<sequence>MWNALIDAGTIGMTPLTAWIAKERLRDLLACAHTGADHHRIGHLQWKFLTWCADSDIPEVRQLAVTVDH</sequence>
<evidence type="ECO:0000313" key="1">
    <source>
        <dbReference type="EMBL" id="RMB79366.1"/>
    </source>
</evidence>
<accession>A0A3M0IBY8</accession>
<evidence type="ECO:0000313" key="2">
    <source>
        <dbReference type="Proteomes" id="UP000270471"/>
    </source>
</evidence>
<proteinExistence type="predicted"/>
<comment type="caution">
    <text evidence="1">The sequence shown here is derived from an EMBL/GenBank/DDBJ whole genome shotgun (WGS) entry which is preliminary data.</text>
</comment>
<dbReference type="EMBL" id="PENI01000090">
    <property type="protein sequence ID" value="RMB79366.1"/>
    <property type="molecule type" value="Genomic_DNA"/>
</dbReference>
<gene>
    <name evidence="1" type="ORF">CTZ28_46000</name>
</gene>
<protein>
    <submittedName>
        <fullName evidence="1">Uncharacterized protein</fullName>
    </submittedName>
</protein>
<organism evidence="1 2">
    <name type="scientific">Streptomyces shenzhenensis</name>
    <dbReference type="NCBI Taxonomy" id="943815"/>
    <lineage>
        <taxon>Bacteria</taxon>
        <taxon>Bacillati</taxon>
        <taxon>Actinomycetota</taxon>
        <taxon>Actinomycetes</taxon>
        <taxon>Kitasatosporales</taxon>
        <taxon>Streptomycetaceae</taxon>
        <taxon>Streptomyces</taxon>
    </lineage>
</organism>
<dbReference type="Proteomes" id="UP000270471">
    <property type="component" value="Unassembled WGS sequence"/>
</dbReference>